<dbReference type="EMBL" id="LR862151">
    <property type="protein sequence ID" value="CAD1833588.1"/>
    <property type="molecule type" value="Genomic_DNA"/>
</dbReference>
<accession>A0A6V7PSB1</accession>
<proteinExistence type="predicted"/>
<sequence>MKSENFRKGSGSCGKETARLGNMNGNSSPAGVPPAAWSGERVLRTMQPEGSRRAPSGHGYATRVVEPAATDDVMAGTIPSGGSTKSQVWLEYIESISDFMAFNHFSKSMPNIALL</sequence>
<protein>
    <submittedName>
        <fullName evidence="2">Uncharacterized protein</fullName>
    </submittedName>
</protein>
<dbReference type="AlphaFoldDB" id="A0A6V7PSB1"/>
<organism evidence="2">
    <name type="scientific">Ananas comosus var. bracteatus</name>
    <name type="common">red pineapple</name>
    <dbReference type="NCBI Taxonomy" id="296719"/>
    <lineage>
        <taxon>Eukaryota</taxon>
        <taxon>Viridiplantae</taxon>
        <taxon>Streptophyta</taxon>
        <taxon>Embryophyta</taxon>
        <taxon>Tracheophyta</taxon>
        <taxon>Spermatophyta</taxon>
        <taxon>Magnoliopsida</taxon>
        <taxon>Liliopsida</taxon>
        <taxon>Poales</taxon>
        <taxon>Bromeliaceae</taxon>
        <taxon>Bromelioideae</taxon>
        <taxon>Ananas</taxon>
    </lineage>
</organism>
<feature type="region of interest" description="Disordered" evidence="1">
    <location>
        <begin position="1"/>
        <end position="37"/>
    </location>
</feature>
<reference evidence="2" key="1">
    <citation type="submission" date="2020-07" db="EMBL/GenBank/DDBJ databases">
        <authorList>
            <person name="Lin J."/>
        </authorList>
    </citation>
    <scope>NUCLEOTIDE SEQUENCE</scope>
</reference>
<name>A0A6V7PSB1_ANACO</name>
<evidence type="ECO:0000313" key="2">
    <source>
        <dbReference type="EMBL" id="CAD1833588.1"/>
    </source>
</evidence>
<evidence type="ECO:0000256" key="1">
    <source>
        <dbReference type="SAM" id="MobiDB-lite"/>
    </source>
</evidence>
<gene>
    <name evidence="2" type="ORF">CB5_LOCUS16799</name>
</gene>